<keyword evidence="5" id="KW-1185">Reference proteome</keyword>
<evidence type="ECO:0000259" key="2">
    <source>
        <dbReference type="Pfam" id="PF05233"/>
    </source>
</evidence>
<dbReference type="InterPro" id="IPR010134">
    <property type="entry name" value="PHA_reg_PhaR"/>
</dbReference>
<accession>A0ABV2GS90</accession>
<dbReference type="Pfam" id="PF07879">
    <property type="entry name" value="PHB_acc_N"/>
    <property type="match status" value="1"/>
</dbReference>
<comment type="caution">
    <text evidence="4">The sequence shown here is derived from an EMBL/GenBank/DDBJ whole genome shotgun (WGS) entry which is preliminary data.</text>
</comment>
<reference evidence="4 5" key="1">
    <citation type="submission" date="2024-06" db="EMBL/GenBank/DDBJ databases">
        <title>Genomic Encyclopedia of Type Strains, Phase IV (KMG-IV): sequencing the most valuable type-strain genomes for metagenomic binning, comparative biology and taxonomic classification.</title>
        <authorList>
            <person name="Goeker M."/>
        </authorList>
    </citation>
    <scope>NUCLEOTIDE SEQUENCE [LARGE SCALE GENOMIC DNA]</scope>
    <source>
        <strain evidence="4 5">DSM 100022</strain>
    </source>
</reference>
<feature type="compositionally biased region" description="Low complexity" evidence="1">
    <location>
        <begin position="222"/>
        <end position="233"/>
    </location>
</feature>
<evidence type="ECO:0000313" key="4">
    <source>
        <dbReference type="EMBL" id="MET3581133.1"/>
    </source>
</evidence>
<protein>
    <submittedName>
        <fullName evidence="4">Polyhydroxyalkanoate synthesis repressor PhaR</fullName>
    </submittedName>
</protein>
<evidence type="ECO:0000259" key="3">
    <source>
        <dbReference type="Pfam" id="PF07879"/>
    </source>
</evidence>
<feature type="domain" description="PHA accumulation regulator DNA-binding N-terminal" evidence="3">
    <location>
        <begin position="70"/>
        <end position="129"/>
    </location>
</feature>
<evidence type="ECO:0000313" key="5">
    <source>
        <dbReference type="Proteomes" id="UP001549204"/>
    </source>
</evidence>
<feature type="compositionally biased region" description="Basic and acidic residues" evidence="1">
    <location>
        <begin position="234"/>
        <end position="250"/>
    </location>
</feature>
<dbReference type="Pfam" id="PF05233">
    <property type="entry name" value="PHB_acc"/>
    <property type="match status" value="1"/>
</dbReference>
<feature type="region of interest" description="Disordered" evidence="1">
    <location>
        <begin position="220"/>
        <end position="250"/>
    </location>
</feature>
<dbReference type="EMBL" id="JBEPMC010000007">
    <property type="protein sequence ID" value="MET3581133.1"/>
    <property type="molecule type" value="Genomic_DNA"/>
</dbReference>
<dbReference type="Proteomes" id="UP001549204">
    <property type="component" value="Unassembled WGS sequence"/>
</dbReference>
<dbReference type="InterPro" id="IPR012909">
    <property type="entry name" value="PHA_DNA-bd_N"/>
</dbReference>
<dbReference type="NCBIfam" id="TIGR01848">
    <property type="entry name" value="PHA_reg_PhaR"/>
    <property type="match status" value="1"/>
</dbReference>
<organism evidence="4 5">
    <name type="scientific">Mesorhizobium robiniae</name>
    <dbReference type="NCBI Taxonomy" id="559315"/>
    <lineage>
        <taxon>Bacteria</taxon>
        <taxon>Pseudomonadati</taxon>
        <taxon>Pseudomonadota</taxon>
        <taxon>Alphaproteobacteria</taxon>
        <taxon>Hyphomicrobiales</taxon>
        <taxon>Phyllobacteriaceae</taxon>
        <taxon>Mesorhizobium</taxon>
    </lineage>
</organism>
<sequence>MRIAMETARPLLRSIFSPPCSINRSRTAQTTWNCDAFAHILEKRNRYRLLTQVCRCPGRILMAAKDEPIIIKKYANRRLYNTGTSTYVTLEDLAEMVKKGEEFTVQDAKTGDDITHPVLTQIIFELENKDGQNMLPIPFLRQLIAFYGDQMQMIVPSFLEQSMIAFSKEQERFREQMKGALGKSPLDMMKIATPIKALEEQTRRNMEMFQNAMRLFTPFPPAGSNGSSAAPAEPARKEASEKPDDLQELKEQIAAMQRKLDTMS</sequence>
<dbReference type="InterPro" id="IPR007897">
    <property type="entry name" value="PHB_accumulat"/>
</dbReference>
<gene>
    <name evidence="4" type="ORF">ABID19_004179</name>
</gene>
<proteinExistence type="predicted"/>
<name>A0ABV2GS90_9HYPH</name>
<evidence type="ECO:0000256" key="1">
    <source>
        <dbReference type="SAM" id="MobiDB-lite"/>
    </source>
</evidence>
<feature type="domain" description="PHB accumulation regulatory" evidence="2">
    <location>
        <begin position="135"/>
        <end position="174"/>
    </location>
</feature>